<feature type="transmembrane region" description="Helical" evidence="7">
    <location>
        <begin position="168"/>
        <end position="188"/>
    </location>
</feature>
<dbReference type="InterPro" id="IPR051605">
    <property type="entry name" value="CstA"/>
</dbReference>
<name>R7RQW4_9CLOT</name>
<evidence type="ECO:0000313" key="9">
    <source>
        <dbReference type="EMBL" id="CDF57683.1"/>
    </source>
</evidence>
<dbReference type="EMBL" id="CAVN010000089">
    <property type="protein sequence ID" value="CDF57683.1"/>
    <property type="molecule type" value="Genomic_DNA"/>
</dbReference>
<dbReference type="RefSeq" id="WP_018661063.1">
    <property type="nucleotide sequence ID" value="NZ_HF952018.1"/>
</dbReference>
<dbReference type="PANTHER" id="PTHR30252:SF0">
    <property type="entry name" value="PEPTIDE TRANSPORTER CSTA"/>
    <property type="match status" value="1"/>
</dbReference>
<feature type="transmembrane region" description="Helical" evidence="7">
    <location>
        <begin position="251"/>
        <end position="271"/>
    </location>
</feature>
<evidence type="ECO:0000256" key="1">
    <source>
        <dbReference type="ARBA" id="ARBA00004651"/>
    </source>
</evidence>
<dbReference type="OrthoDB" id="9761224at2"/>
<feature type="transmembrane region" description="Helical" evidence="7">
    <location>
        <begin position="426"/>
        <end position="445"/>
    </location>
</feature>
<feature type="transmembrane region" description="Helical" evidence="7">
    <location>
        <begin position="451"/>
        <end position="472"/>
    </location>
</feature>
<keyword evidence="10" id="KW-1185">Reference proteome</keyword>
<proteinExistence type="inferred from homology"/>
<feature type="transmembrane region" description="Helical" evidence="7">
    <location>
        <begin position="225"/>
        <end position="245"/>
    </location>
</feature>
<dbReference type="GO" id="GO:0005886">
    <property type="term" value="C:plasma membrane"/>
    <property type="evidence" value="ECO:0007669"/>
    <property type="project" value="UniProtKB-SubCell"/>
</dbReference>
<feature type="transmembrane region" description="Helical" evidence="7">
    <location>
        <begin position="479"/>
        <end position="503"/>
    </location>
</feature>
<comment type="similarity">
    <text evidence="2">Belongs to the peptide transporter carbon starvation (CstA) (TC 2.A.114) family.</text>
</comment>
<feature type="domain" description="CstA N-terminal" evidence="8">
    <location>
        <begin position="357"/>
        <end position="495"/>
    </location>
</feature>
<feature type="transmembrane region" description="Helical" evidence="7">
    <location>
        <begin position="194"/>
        <end position="213"/>
    </location>
</feature>
<keyword evidence="6 7" id="KW-0472">Membrane</keyword>
<sequence length="546" mass="59257">MSSLWLIFIGIIVFLVAYVSYGAYLAKQWGIDPKRPTPSHTNFDNVDYVPTNSKVLLGHHFASIAGAGPIAGPIQASIFGWLPVFLWIVIGSIFFGAVHDFGSLLASIRHGGKSIGEIIEVNVGKKGKKLFNTFAWLTLILVVAAFTDIVASAFAYNPEVKGFQAGPAAGTASVLFIFLAVLFGFMVYRKGYNLAVSTVVGVILIFLAIYIGYKFPFIALSKKAWYVILLIYIFLASTLPVWLLLQPRDYLNSFLLYAMLIGGFLGILVMRPTLQLAAFKGFTVTTKAGAQYLFPILFVTVACGAISGFHSLVSSGTSAKQIDKESDAQLVGYGAMLIEGFLAIIALISVAYVAKAEGAPAAVFASGVATFMSKIGIPFEVGKVFITLAFTAFALTSLDTATRLGRYIFQEYVETVWGKESKLNNMYVSTLITVVISALLLMYGYQKIWPIFGTANQLLSALALLAVTAWLARNNKKNIMTIVPMVFMFAVTLTALVILSLNFLKAKNYVLLVIAILLFIFAIELIVETYKVLSSSKASKGTDVKA</sequence>
<evidence type="ECO:0000256" key="4">
    <source>
        <dbReference type="ARBA" id="ARBA00022692"/>
    </source>
</evidence>
<keyword evidence="4 7" id="KW-0812">Transmembrane</keyword>
<protein>
    <submittedName>
        <fullName evidence="9">Carbon starvation protein A</fullName>
    </submittedName>
</protein>
<feature type="transmembrane region" description="Helical" evidence="7">
    <location>
        <begin position="509"/>
        <end position="527"/>
    </location>
</feature>
<feature type="domain" description="CstA N-terminal" evidence="8">
    <location>
        <begin position="3"/>
        <end position="355"/>
    </location>
</feature>
<dbReference type="Proteomes" id="UP000014923">
    <property type="component" value="Unassembled WGS sequence"/>
</dbReference>
<comment type="caution">
    <text evidence="9">The sequence shown here is derived from an EMBL/GenBank/DDBJ whole genome shotgun (WGS) entry which is preliminary data.</text>
</comment>
<feature type="transmembrane region" description="Helical" evidence="7">
    <location>
        <begin position="385"/>
        <end position="405"/>
    </location>
</feature>
<feature type="transmembrane region" description="Helical" evidence="7">
    <location>
        <begin position="6"/>
        <end position="26"/>
    </location>
</feature>
<evidence type="ECO:0000256" key="6">
    <source>
        <dbReference type="ARBA" id="ARBA00023136"/>
    </source>
</evidence>
<keyword evidence="5 7" id="KW-1133">Transmembrane helix</keyword>
<feature type="transmembrane region" description="Helical" evidence="7">
    <location>
        <begin position="78"/>
        <end position="98"/>
    </location>
</feature>
<dbReference type="Pfam" id="PF02554">
    <property type="entry name" value="CstA"/>
    <property type="match status" value="2"/>
</dbReference>
<dbReference type="eggNOG" id="COG1966">
    <property type="taxonomic scope" value="Bacteria"/>
</dbReference>
<evidence type="ECO:0000256" key="5">
    <source>
        <dbReference type="ARBA" id="ARBA00022989"/>
    </source>
</evidence>
<dbReference type="InterPro" id="IPR003706">
    <property type="entry name" value="CstA_N"/>
</dbReference>
<accession>R7RQW4</accession>
<gene>
    <name evidence="9" type="ORF">TCEL_01597</name>
</gene>
<keyword evidence="3" id="KW-1003">Cell membrane</keyword>
<feature type="transmembrane region" description="Helical" evidence="7">
    <location>
        <begin position="134"/>
        <end position="156"/>
    </location>
</feature>
<evidence type="ECO:0000313" key="10">
    <source>
        <dbReference type="Proteomes" id="UP000014923"/>
    </source>
</evidence>
<evidence type="ECO:0000256" key="2">
    <source>
        <dbReference type="ARBA" id="ARBA00007755"/>
    </source>
</evidence>
<evidence type="ECO:0000256" key="3">
    <source>
        <dbReference type="ARBA" id="ARBA00022475"/>
    </source>
</evidence>
<comment type="subcellular location">
    <subcellularLocation>
        <location evidence="1">Cell membrane</location>
        <topology evidence="1">Multi-pass membrane protein</topology>
    </subcellularLocation>
</comment>
<dbReference type="GO" id="GO:0009267">
    <property type="term" value="P:cellular response to starvation"/>
    <property type="evidence" value="ECO:0007669"/>
    <property type="project" value="InterPro"/>
</dbReference>
<dbReference type="HOGENOM" id="CLU_010531_4_1_9"/>
<dbReference type="AlphaFoldDB" id="R7RQW4"/>
<organism evidence="9 10">
    <name type="scientific">Thermobrachium celere DSM 8682</name>
    <dbReference type="NCBI Taxonomy" id="941824"/>
    <lineage>
        <taxon>Bacteria</taxon>
        <taxon>Bacillati</taxon>
        <taxon>Bacillota</taxon>
        <taxon>Clostridia</taxon>
        <taxon>Eubacteriales</taxon>
        <taxon>Clostridiaceae</taxon>
        <taxon>Thermobrachium</taxon>
    </lineage>
</organism>
<evidence type="ECO:0000259" key="8">
    <source>
        <dbReference type="Pfam" id="PF02554"/>
    </source>
</evidence>
<evidence type="ECO:0000256" key="7">
    <source>
        <dbReference type="SAM" id="Phobius"/>
    </source>
</evidence>
<feature type="transmembrane region" description="Helical" evidence="7">
    <location>
        <begin position="333"/>
        <end position="354"/>
    </location>
</feature>
<reference evidence="9" key="1">
    <citation type="submission" date="2013-03" db="EMBL/GenBank/DDBJ databases">
        <title>Draft genome sequence of the hydrogen-ethanol-producing anaerobic alkalithermophilic Caloramator celere.</title>
        <authorList>
            <person name="Ciranna A."/>
            <person name="Larjo A."/>
            <person name="Kivisto A."/>
            <person name="Santala V."/>
            <person name="Roos C."/>
            <person name="Karp M."/>
        </authorList>
    </citation>
    <scope>NUCLEOTIDE SEQUENCE [LARGE SCALE GENOMIC DNA]</scope>
    <source>
        <strain evidence="9">DSM 8682</strain>
    </source>
</reference>
<dbReference type="PANTHER" id="PTHR30252">
    <property type="entry name" value="INNER MEMBRANE PEPTIDE TRANSPORTER"/>
    <property type="match status" value="1"/>
</dbReference>
<feature type="transmembrane region" description="Helical" evidence="7">
    <location>
        <begin position="292"/>
        <end position="313"/>
    </location>
</feature>